<comment type="similarity">
    <text evidence="2 8">Belongs to the methyltransferase superfamily. RsmD family.</text>
</comment>
<dbReference type="NCBIfam" id="TIGR00095">
    <property type="entry name" value="16S rRNA (guanine(966)-N(2))-methyltransferase RsmD"/>
    <property type="match status" value="1"/>
</dbReference>
<evidence type="ECO:0000313" key="9">
    <source>
        <dbReference type="EMBL" id="ASP38118.1"/>
    </source>
</evidence>
<dbReference type="CDD" id="cd02440">
    <property type="entry name" value="AdoMet_MTases"/>
    <property type="match status" value="1"/>
</dbReference>
<dbReference type="PROSITE" id="PS00092">
    <property type="entry name" value="N6_MTASE"/>
    <property type="match status" value="1"/>
</dbReference>
<evidence type="ECO:0000313" key="10">
    <source>
        <dbReference type="Proteomes" id="UP000202440"/>
    </source>
</evidence>
<keyword evidence="5 8" id="KW-0489">Methyltransferase</keyword>
<keyword evidence="8" id="KW-0949">S-adenosyl-L-methionine</keyword>
<proteinExistence type="inferred from homology"/>
<dbReference type="PANTHER" id="PTHR43542">
    <property type="entry name" value="METHYLTRANSFERASE"/>
    <property type="match status" value="1"/>
</dbReference>
<keyword evidence="6 8" id="KW-0808">Transferase</keyword>
<evidence type="ECO:0000256" key="1">
    <source>
        <dbReference type="ARBA" id="ARBA00002649"/>
    </source>
</evidence>
<dbReference type="PANTHER" id="PTHR43542:SF1">
    <property type="entry name" value="METHYLTRANSFERASE"/>
    <property type="match status" value="1"/>
</dbReference>
<protein>
    <recommendedName>
        <fullName evidence="4 8">Ribosomal RNA small subunit methyltransferase D</fullName>
        <ecNumber evidence="3 8">2.1.1.171</ecNumber>
    </recommendedName>
</protein>
<dbReference type="PIRSF" id="PIRSF004553">
    <property type="entry name" value="CHP00095"/>
    <property type="match status" value="1"/>
</dbReference>
<dbReference type="GO" id="GO:0003676">
    <property type="term" value="F:nucleic acid binding"/>
    <property type="evidence" value="ECO:0007669"/>
    <property type="project" value="InterPro"/>
</dbReference>
<dbReference type="SUPFAM" id="SSF53335">
    <property type="entry name" value="S-adenosyl-L-methionine-dependent methyltransferases"/>
    <property type="match status" value="1"/>
</dbReference>
<dbReference type="AlphaFoldDB" id="A0A222FGJ9"/>
<evidence type="ECO:0000256" key="8">
    <source>
        <dbReference type="PIRNR" id="PIRNR004553"/>
    </source>
</evidence>
<evidence type="ECO:0000256" key="5">
    <source>
        <dbReference type="ARBA" id="ARBA00022603"/>
    </source>
</evidence>
<dbReference type="InterPro" id="IPR029063">
    <property type="entry name" value="SAM-dependent_MTases_sf"/>
</dbReference>
<comment type="function">
    <text evidence="1 8">Specifically methylates the guanine in position 966 of 16S rRNA in the assembled 30S particle.</text>
</comment>
<dbReference type="InterPro" id="IPR002052">
    <property type="entry name" value="DNA_methylase_N6_adenine_CS"/>
</dbReference>
<dbReference type="KEGG" id="bsan:CHH28_05210"/>
<dbReference type="Proteomes" id="UP000202440">
    <property type="component" value="Chromosome"/>
</dbReference>
<keyword evidence="10" id="KW-1185">Reference proteome</keyword>
<gene>
    <name evidence="9" type="primary">rsmD</name>
    <name evidence="9" type="ORF">CHH28_05210</name>
</gene>
<evidence type="ECO:0000256" key="2">
    <source>
        <dbReference type="ARBA" id="ARBA00005269"/>
    </source>
</evidence>
<evidence type="ECO:0000256" key="4">
    <source>
        <dbReference type="ARBA" id="ARBA00013682"/>
    </source>
</evidence>
<dbReference type="GO" id="GO:0052913">
    <property type="term" value="F:16S rRNA (guanine(966)-N(2))-methyltransferase activity"/>
    <property type="evidence" value="ECO:0007669"/>
    <property type="project" value="UniProtKB-EC"/>
</dbReference>
<reference evidence="9 10" key="1">
    <citation type="submission" date="2017-07" db="EMBL/GenBank/DDBJ databases">
        <title>Annotated genome sequence of Bacterioplanes sanyensis isolated from Red Sea.</title>
        <authorList>
            <person name="Rehman Z.U."/>
        </authorList>
    </citation>
    <scope>NUCLEOTIDE SEQUENCE [LARGE SCALE GENOMIC DNA]</scope>
    <source>
        <strain evidence="9 10">NV9</strain>
    </source>
</reference>
<dbReference type="EC" id="2.1.1.171" evidence="3 8"/>
<dbReference type="EMBL" id="CP022530">
    <property type="protein sequence ID" value="ASP38118.1"/>
    <property type="molecule type" value="Genomic_DNA"/>
</dbReference>
<accession>A0A222FGJ9</accession>
<dbReference type="RefSeq" id="WP_094059317.1">
    <property type="nucleotide sequence ID" value="NZ_CP022530.1"/>
</dbReference>
<dbReference type="InterPro" id="IPR004398">
    <property type="entry name" value="RNA_MeTrfase_RsmD"/>
</dbReference>
<name>A0A222FGJ9_9GAMM</name>
<comment type="catalytic activity">
    <reaction evidence="7 8">
        <text>guanosine(966) in 16S rRNA + S-adenosyl-L-methionine = N(2)-methylguanosine(966) in 16S rRNA + S-adenosyl-L-homocysteine + H(+)</text>
        <dbReference type="Rhea" id="RHEA:23548"/>
        <dbReference type="Rhea" id="RHEA-COMP:10211"/>
        <dbReference type="Rhea" id="RHEA-COMP:10212"/>
        <dbReference type="ChEBI" id="CHEBI:15378"/>
        <dbReference type="ChEBI" id="CHEBI:57856"/>
        <dbReference type="ChEBI" id="CHEBI:59789"/>
        <dbReference type="ChEBI" id="CHEBI:74269"/>
        <dbReference type="ChEBI" id="CHEBI:74481"/>
        <dbReference type="EC" id="2.1.1.171"/>
    </reaction>
</comment>
<keyword evidence="8" id="KW-0698">rRNA processing</keyword>
<evidence type="ECO:0000256" key="3">
    <source>
        <dbReference type="ARBA" id="ARBA00012141"/>
    </source>
</evidence>
<evidence type="ECO:0000256" key="6">
    <source>
        <dbReference type="ARBA" id="ARBA00022679"/>
    </source>
</evidence>
<organism evidence="9 10">
    <name type="scientific">Bacterioplanes sanyensis</name>
    <dbReference type="NCBI Taxonomy" id="1249553"/>
    <lineage>
        <taxon>Bacteria</taxon>
        <taxon>Pseudomonadati</taxon>
        <taxon>Pseudomonadota</taxon>
        <taxon>Gammaproteobacteria</taxon>
        <taxon>Oceanospirillales</taxon>
        <taxon>Oceanospirillaceae</taxon>
        <taxon>Bacterioplanes</taxon>
    </lineage>
</organism>
<sequence length="185" mass="20985">MSKTPNQQLRIIGGEWRSRRLRFPAIDGLRPTMDRVRETLFNWLQFDIEGARVLDAFAGSGALGFEALSRGAKEVVFLEKNPKAALQLKDNLKTLQARNAQVWAGDALLWLADNPEPYDLVFLDPPFGQNLLQPALQQLTLLPGALVYIEHESQLSPDLPAHWQQRKRKDTKEFSFALYEVGSQD</sequence>
<dbReference type="Gene3D" id="3.40.50.150">
    <property type="entry name" value="Vaccinia Virus protein VP39"/>
    <property type="match status" value="1"/>
</dbReference>
<evidence type="ECO:0000256" key="7">
    <source>
        <dbReference type="ARBA" id="ARBA00048326"/>
    </source>
</evidence>
<dbReference type="OrthoDB" id="9803017at2"/>
<dbReference type="Pfam" id="PF03602">
    <property type="entry name" value="Cons_hypoth95"/>
    <property type="match status" value="1"/>
</dbReference>